<evidence type="ECO:0000313" key="1">
    <source>
        <dbReference type="EMBL" id="MFC2970560.1"/>
    </source>
</evidence>
<name>A0ABV7ANG2_9RHOB</name>
<protein>
    <recommendedName>
        <fullName evidence="3">Sulfotransferase family protein</fullName>
    </recommendedName>
</protein>
<proteinExistence type="predicted"/>
<evidence type="ECO:0008006" key="3">
    <source>
        <dbReference type="Google" id="ProtNLM"/>
    </source>
</evidence>
<sequence length="350" mass="39193">MRVIIHVGMHKTGSSSIQNYFSQHAGDGFKYASWRGPNHSGLFALLFQELEEAKAYHGFNVRGQEFLDRLGEMQKLWRRRLEADLAEAKAGGKDFILSAEDISAPPFEKATIAMRDLFEQWADEIVVIGYVRPPLSYARSAFQQRLKGGSVDRLKIFGLWPAYRKRFEKLDTTFGRDRVHLKKFDPDALVGGNVVADFGHQIGVDVDASKAERANETLSLEATALLFLQRLKGDGYVGGFPKAPAANDKFIAALGRIGTRQLGFSDALWGPVLQHNDEDMKWMEARLGTDLADRPDARYTAIDSEDDLIAIAVENYPALEEALIACIRSSDTPAQERTVRALDSLRRHCY</sequence>
<dbReference type="EMBL" id="JBHRSK010000027">
    <property type="protein sequence ID" value="MFC2970560.1"/>
    <property type="molecule type" value="Genomic_DNA"/>
</dbReference>
<reference evidence="2" key="1">
    <citation type="journal article" date="2019" name="Int. J. Syst. Evol. Microbiol.">
        <title>The Global Catalogue of Microorganisms (GCM) 10K type strain sequencing project: providing services to taxonomists for standard genome sequencing and annotation.</title>
        <authorList>
            <consortium name="The Broad Institute Genomics Platform"/>
            <consortium name="The Broad Institute Genome Sequencing Center for Infectious Disease"/>
            <person name="Wu L."/>
            <person name="Ma J."/>
        </authorList>
    </citation>
    <scope>NUCLEOTIDE SEQUENCE [LARGE SCALE GENOMIC DNA]</scope>
    <source>
        <strain evidence="2">KCTC 62192</strain>
    </source>
</reference>
<keyword evidence="2" id="KW-1185">Reference proteome</keyword>
<dbReference type="Proteomes" id="UP001595443">
    <property type="component" value="Unassembled WGS sequence"/>
</dbReference>
<comment type="caution">
    <text evidence="1">The sequence shown here is derived from an EMBL/GenBank/DDBJ whole genome shotgun (WGS) entry which is preliminary data.</text>
</comment>
<dbReference type="InterPro" id="IPR027417">
    <property type="entry name" value="P-loop_NTPase"/>
</dbReference>
<gene>
    <name evidence="1" type="ORF">ACFOES_20880</name>
</gene>
<evidence type="ECO:0000313" key="2">
    <source>
        <dbReference type="Proteomes" id="UP001595443"/>
    </source>
</evidence>
<dbReference type="RefSeq" id="WP_377835640.1">
    <property type="nucleotide sequence ID" value="NZ_JBHRSK010000027.1"/>
</dbReference>
<dbReference type="Gene3D" id="3.40.50.300">
    <property type="entry name" value="P-loop containing nucleotide triphosphate hydrolases"/>
    <property type="match status" value="1"/>
</dbReference>
<dbReference type="SUPFAM" id="SSF52540">
    <property type="entry name" value="P-loop containing nucleoside triphosphate hydrolases"/>
    <property type="match status" value="1"/>
</dbReference>
<accession>A0ABV7ANG2</accession>
<organism evidence="1 2">
    <name type="scientific">Acidimangrovimonas pyrenivorans</name>
    <dbReference type="NCBI Taxonomy" id="2030798"/>
    <lineage>
        <taxon>Bacteria</taxon>
        <taxon>Pseudomonadati</taxon>
        <taxon>Pseudomonadota</taxon>
        <taxon>Alphaproteobacteria</taxon>
        <taxon>Rhodobacterales</taxon>
        <taxon>Paracoccaceae</taxon>
        <taxon>Acidimangrovimonas</taxon>
    </lineage>
</organism>